<protein>
    <submittedName>
        <fullName evidence="3">DUF4373 domain-containing protein</fullName>
    </submittedName>
</protein>
<reference evidence="3" key="1">
    <citation type="submission" date="2020-10" db="EMBL/GenBank/DDBJ databases">
        <authorList>
            <person name="Gilroy R."/>
        </authorList>
    </citation>
    <scope>NUCLEOTIDE SEQUENCE</scope>
    <source>
        <strain evidence="3">ChiBcec7-5410</strain>
    </source>
</reference>
<evidence type="ECO:0000256" key="1">
    <source>
        <dbReference type="SAM" id="MobiDB-lite"/>
    </source>
</evidence>
<reference evidence="3" key="2">
    <citation type="journal article" date="2021" name="PeerJ">
        <title>Extensive microbial diversity within the chicken gut microbiome revealed by metagenomics and culture.</title>
        <authorList>
            <person name="Gilroy R."/>
            <person name="Ravi A."/>
            <person name="Getino M."/>
            <person name="Pursley I."/>
            <person name="Horton D.L."/>
            <person name="Alikhan N.F."/>
            <person name="Baker D."/>
            <person name="Gharbi K."/>
            <person name="Hall N."/>
            <person name="Watson M."/>
            <person name="Adriaenssens E.M."/>
            <person name="Foster-Nyarko E."/>
            <person name="Jarju S."/>
            <person name="Secka A."/>
            <person name="Antonio M."/>
            <person name="Oren A."/>
            <person name="Chaudhuri R.R."/>
            <person name="La Ragione R."/>
            <person name="Hildebrand F."/>
            <person name="Pallen M.J."/>
        </authorList>
    </citation>
    <scope>NUCLEOTIDE SEQUENCE</scope>
    <source>
        <strain evidence="3">ChiBcec7-5410</strain>
    </source>
</reference>
<feature type="region of interest" description="Disordered" evidence="1">
    <location>
        <begin position="138"/>
        <end position="160"/>
    </location>
</feature>
<feature type="region of interest" description="Disordered" evidence="1">
    <location>
        <begin position="308"/>
        <end position="327"/>
    </location>
</feature>
<proteinExistence type="predicted"/>
<dbReference type="InterPro" id="IPR025400">
    <property type="entry name" value="Lin1244/Lin1753-like_N"/>
</dbReference>
<organism evidence="3 4">
    <name type="scientific">Candidatus Faecivivens stercoripullorum</name>
    <dbReference type="NCBI Taxonomy" id="2840805"/>
    <lineage>
        <taxon>Bacteria</taxon>
        <taxon>Bacillati</taxon>
        <taxon>Bacillota</taxon>
        <taxon>Clostridia</taxon>
        <taxon>Eubacteriales</taxon>
        <taxon>Oscillospiraceae</taxon>
        <taxon>Oscillospiraceae incertae sedis</taxon>
        <taxon>Candidatus Faecivivens</taxon>
    </lineage>
</organism>
<accession>A0A9D1H6U5</accession>
<dbReference type="AlphaFoldDB" id="A0A9D1H6U5"/>
<dbReference type="Pfam" id="PF14297">
    <property type="entry name" value="Lin1244_N"/>
    <property type="match status" value="1"/>
</dbReference>
<dbReference type="PANTHER" id="PTHR39196">
    <property type="entry name" value="PRIMOSOME, DNAD SUBUNIT"/>
    <property type="match status" value="1"/>
</dbReference>
<feature type="compositionally biased region" description="Basic and acidic residues" evidence="1">
    <location>
        <begin position="140"/>
        <end position="149"/>
    </location>
</feature>
<sequence>MARPANKGLHYFAVDVDFFDDERIMLLMNRFGPVGCTVYSALLTAIYKEGYFLRFSSKDMLALRIIRLIGSKWLAEPEQFSKILGYCGELGLFDNELLSQGVITSAAIQRRYKEATARTKIRHDEYWLLPADEETSGRSAADRAKKYSEPADETSQPDNNIDYVAETPVCATETPDFAAETPLNKIKQNKTKRDEKSVGCAHTHAPAQKYRRYGRFRNIRLTDAEYEALGSEVRNRDELIERVSVWMKGHGKHPADCYARLLQWESEDIAKAQQQDKSVHTGSFASGSSGSRSKPSYDIEAFAQGGFDLPDEYLLPPETPDGVKQSG</sequence>
<gene>
    <name evidence="3" type="ORF">IAC43_07190</name>
</gene>
<feature type="domain" description="Lin1244/Lin1753-like N-terminal" evidence="2">
    <location>
        <begin position="11"/>
        <end position="108"/>
    </location>
</feature>
<dbReference type="Proteomes" id="UP000824160">
    <property type="component" value="Unassembled WGS sequence"/>
</dbReference>
<dbReference type="EMBL" id="DVLW01000196">
    <property type="protein sequence ID" value="HIT94955.1"/>
    <property type="molecule type" value="Genomic_DNA"/>
</dbReference>
<evidence type="ECO:0000313" key="3">
    <source>
        <dbReference type="EMBL" id="HIT94955.1"/>
    </source>
</evidence>
<feature type="compositionally biased region" description="Low complexity" evidence="1">
    <location>
        <begin position="282"/>
        <end position="296"/>
    </location>
</feature>
<feature type="region of interest" description="Disordered" evidence="1">
    <location>
        <begin position="272"/>
        <end position="297"/>
    </location>
</feature>
<dbReference type="PANTHER" id="PTHR39196:SF1">
    <property type="entry name" value="PRIMOSOME, DNAD SUBUNIT"/>
    <property type="match status" value="1"/>
</dbReference>
<comment type="caution">
    <text evidence="3">The sequence shown here is derived from an EMBL/GenBank/DDBJ whole genome shotgun (WGS) entry which is preliminary data.</text>
</comment>
<evidence type="ECO:0000259" key="2">
    <source>
        <dbReference type="Pfam" id="PF14297"/>
    </source>
</evidence>
<name>A0A9D1H6U5_9FIRM</name>
<evidence type="ECO:0000313" key="4">
    <source>
        <dbReference type="Proteomes" id="UP000824160"/>
    </source>
</evidence>